<evidence type="ECO:0000256" key="5">
    <source>
        <dbReference type="HAMAP-Rule" id="MF_01963"/>
    </source>
</evidence>
<gene>
    <name evidence="7" type="ORF">AKJ51_01190</name>
</gene>
<dbReference type="GO" id="GO:0017061">
    <property type="term" value="F:S-methyl-5-thioadenosine phosphorylase activity"/>
    <property type="evidence" value="ECO:0007669"/>
    <property type="project" value="InterPro"/>
</dbReference>
<keyword evidence="2 5" id="KW-0808">Transferase</keyword>
<dbReference type="GO" id="GO:0006166">
    <property type="term" value="P:purine ribonucleoside salvage"/>
    <property type="evidence" value="ECO:0007669"/>
    <property type="project" value="UniProtKB-UniRule"/>
</dbReference>
<dbReference type="PANTHER" id="PTHR42679">
    <property type="entry name" value="S-METHYL-5'-THIOADENOSINE PHOSPHORYLASE"/>
    <property type="match status" value="1"/>
</dbReference>
<accession>A0A133VM56</accession>
<feature type="site" description="Important for substrate specificity" evidence="5">
    <location>
        <position position="203"/>
    </location>
</feature>
<comment type="caution">
    <text evidence="5">Lacks conserved residue(s) required for the propagation of feature annotation.</text>
</comment>
<name>A0A133VM56_9EURY</name>
<protein>
    <recommendedName>
        <fullName evidence="5">Probable 6-oxopurine nucleoside phosphorylase</fullName>
        <ecNumber evidence="5">2.4.2.1</ecNumber>
    </recommendedName>
    <alternativeName>
        <fullName evidence="5">Purine nucleoside phosphorylase</fullName>
        <shortName evidence="5">PNP</shortName>
    </alternativeName>
</protein>
<comment type="caution">
    <text evidence="7">The sequence shown here is derived from an EMBL/GenBank/DDBJ whole genome shotgun (WGS) entry which is preliminary data.</text>
</comment>
<keyword evidence="8" id="KW-1185">Reference proteome</keyword>
<dbReference type="PANTHER" id="PTHR42679:SF2">
    <property type="entry name" value="S-METHYL-5'-THIOADENOSINE PHOSPHORYLASE"/>
    <property type="match status" value="1"/>
</dbReference>
<dbReference type="EMBL" id="LHYE01000007">
    <property type="protein sequence ID" value="KXB07538.1"/>
    <property type="molecule type" value="Genomic_DNA"/>
</dbReference>
<dbReference type="GO" id="GO:0019509">
    <property type="term" value="P:L-methionine salvage from methylthioadenosine"/>
    <property type="evidence" value="ECO:0007669"/>
    <property type="project" value="TreeGrafter"/>
</dbReference>
<dbReference type="HAMAP" id="MF_01963">
    <property type="entry name" value="MTAP"/>
    <property type="match status" value="1"/>
</dbReference>
<feature type="binding site" evidence="5">
    <location>
        <begin position="34"/>
        <end position="35"/>
    </location>
    <ligand>
        <name>phosphate</name>
        <dbReference type="ChEBI" id="CHEBI:43474"/>
    </ligand>
</feature>
<keyword evidence="3 5" id="KW-0660">Purine salvage</keyword>
<dbReference type="AlphaFoldDB" id="A0A133VM56"/>
<dbReference type="GO" id="GO:0005829">
    <property type="term" value="C:cytosol"/>
    <property type="evidence" value="ECO:0007669"/>
    <property type="project" value="TreeGrafter"/>
</dbReference>
<reference evidence="7 8" key="1">
    <citation type="journal article" date="2016" name="Sci. Rep.">
        <title>Metabolic traits of an uncultured archaeal lineage -MSBL1- from brine pools of the Red Sea.</title>
        <authorList>
            <person name="Mwirichia R."/>
            <person name="Alam I."/>
            <person name="Rashid M."/>
            <person name="Vinu M."/>
            <person name="Ba-Alawi W."/>
            <person name="Anthony Kamau A."/>
            <person name="Kamanda Ngugi D."/>
            <person name="Goker M."/>
            <person name="Klenk H.P."/>
            <person name="Bajic V."/>
            <person name="Stingl U."/>
        </authorList>
    </citation>
    <scope>NUCLEOTIDE SEQUENCE [LARGE SCALE GENOMIC DNA]</scope>
    <source>
        <strain evidence="7">SCGC-AAA382A20</strain>
    </source>
</reference>
<comment type="function">
    <text evidence="5">Purine nucleoside phosphorylase which is highly specific for 6-oxopurine nucleosides. Cleaves guanosine or inosine to respective bases and sugar-1-phosphate molecules. Involved in purine salvage.</text>
</comment>
<sequence>MKNTQKKKIDTPYGKSPEVIIGGVGGRDLAFMPRHGSGHAVPPHRINYRANLWSLKELGVERIIATTAVGSINSNIGPGEFVLLDQFIDFTKNRNYTFHDGEKGQVTHVDMTEPYCSELRETLLEIGKDYEVNLHSAGTYVCSEGPRFETAAEIKMFREMGADVVGMTNVPECVLARELEMCYSTISVVTNFAAGITGEKLTHREVKEIMGENIKNVKEIIFSSISEIPKDRSCSCKDALEGAKVEL</sequence>
<feature type="domain" description="Nucleoside phosphorylase" evidence="6">
    <location>
        <begin position="10"/>
        <end position="223"/>
    </location>
</feature>
<dbReference type="EC" id="2.4.2.1" evidence="5"/>
<dbReference type="InterPro" id="IPR000845">
    <property type="entry name" value="Nucleoside_phosphorylase_d"/>
</dbReference>
<dbReference type="FunFam" id="3.40.50.1580:FF:000012">
    <property type="entry name" value="Probable 6-oxopurine nucleoside phosphorylase"/>
    <property type="match status" value="1"/>
</dbReference>
<comment type="miscellaneous">
    <text evidence="5">Although this enzyme belongs to the family of MTA phosphorylases based on sequence homology, it has been shown that conserved amino acid substitutions in the substrate binding pocket convert the substrate specificity of this enzyme from 6-aminopurines to 6-oxopurines.</text>
</comment>
<dbReference type="NCBIfam" id="NF006599">
    <property type="entry name" value="PRK09136.1"/>
    <property type="match status" value="1"/>
</dbReference>
<comment type="similarity">
    <text evidence="5">Belongs to the PNP/MTAP phosphorylase family. MTAP subfamily.</text>
</comment>
<dbReference type="PATRIC" id="fig|1698280.3.peg.1090"/>
<dbReference type="Proteomes" id="UP000070263">
    <property type="component" value="Unassembled WGS sequence"/>
</dbReference>
<feature type="site" description="Important for substrate specificity" evidence="5">
    <location>
        <position position="149"/>
    </location>
</feature>
<evidence type="ECO:0000259" key="6">
    <source>
        <dbReference type="Pfam" id="PF01048"/>
    </source>
</evidence>
<comment type="pathway">
    <text evidence="5">Purine metabolism; purine nucleoside salvage.</text>
</comment>
<feature type="binding site" evidence="5">
    <location>
        <begin position="191"/>
        <end position="193"/>
    </location>
    <ligand>
        <name>substrate</name>
    </ligand>
</feature>
<dbReference type="UniPathway" id="UPA00606"/>
<organism evidence="7 8">
    <name type="scientific">candidate division MSBL1 archaeon SCGC-AAA382A20</name>
    <dbReference type="NCBI Taxonomy" id="1698280"/>
    <lineage>
        <taxon>Archaea</taxon>
        <taxon>Methanobacteriati</taxon>
        <taxon>Methanobacteriota</taxon>
        <taxon>candidate division MSBL1</taxon>
    </lineage>
</organism>
<evidence type="ECO:0000256" key="4">
    <source>
        <dbReference type="ARBA" id="ARBA00063054"/>
    </source>
</evidence>
<feature type="binding site" evidence="5">
    <location>
        <position position="168"/>
    </location>
    <ligand>
        <name>phosphate</name>
        <dbReference type="ChEBI" id="CHEBI:43474"/>
    </ligand>
</feature>
<feature type="binding site" evidence="5">
    <location>
        <position position="167"/>
    </location>
    <ligand>
        <name>substrate</name>
    </ligand>
</feature>
<evidence type="ECO:0000256" key="2">
    <source>
        <dbReference type="ARBA" id="ARBA00022679"/>
    </source>
</evidence>
<evidence type="ECO:0000256" key="3">
    <source>
        <dbReference type="ARBA" id="ARBA00022726"/>
    </source>
</evidence>
<dbReference type="InterPro" id="IPR010044">
    <property type="entry name" value="MTAP"/>
</dbReference>
<comment type="catalytic activity">
    <reaction evidence="5">
        <text>a purine D-ribonucleoside + phosphate = a purine nucleobase + alpha-D-ribose 1-phosphate</text>
        <dbReference type="Rhea" id="RHEA:19805"/>
        <dbReference type="ChEBI" id="CHEBI:26386"/>
        <dbReference type="ChEBI" id="CHEBI:43474"/>
        <dbReference type="ChEBI" id="CHEBI:57720"/>
        <dbReference type="ChEBI" id="CHEBI:142355"/>
        <dbReference type="EC" id="2.4.2.1"/>
    </reaction>
</comment>
<comment type="subunit">
    <text evidence="4 5">Homohexamer. Dimer of a homotrimer.</text>
</comment>
<evidence type="ECO:0000313" key="7">
    <source>
        <dbReference type="EMBL" id="KXB07538.1"/>
    </source>
</evidence>
<evidence type="ECO:0000313" key="8">
    <source>
        <dbReference type="Proteomes" id="UP000070263"/>
    </source>
</evidence>
<dbReference type="InterPro" id="IPR035994">
    <property type="entry name" value="Nucleoside_phosphorylase_sf"/>
</dbReference>
<keyword evidence="1 5" id="KW-0328">Glycosyltransferase</keyword>
<proteinExistence type="inferred from homology"/>
<dbReference type="Pfam" id="PF01048">
    <property type="entry name" value="PNP_UDP_1"/>
    <property type="match status" value="1"/>
</dbReference>
<dbReference type="CDD" id="cd09010">
    <property type="entry name" value="MTAP_SsMTAPII_like_MTIP"/>
    <property type="match status" value="1"/>
</dbReference>
<dbReference type="NCBIfam" id="TIGR01694">
    <property type="entry name" value="MTAP"/>
    <property type="match status" value="1"/>
</dbReference>
<dbReference type="SUPFAM" id="SSF53167">
    <property type="entry name" value="Purine and uridine phosphorylases"/>
    <property type="match status" value="1"/>
</dbReference>
<feature type="binding site" evidence="5">
    <location>
        <begin position="67"/>
        <end position="68"/>
    </location>
    <ligand>
        <name>phosphate</name>
        <dbReference type="ChEBI" id="CHEBI:43474"/>
    </ligand>
</feature>
<evidence type="ECO:0000256" key="1">
    <source>
        <dbReference type="ARBA" id="ARBA00022676"/>
    </source>
</evidence>
<dbReference type="Gene3D" id="3.40.50.1580">
    <property type="entry name" value="Nucleoside phosphorylase domain"/>
    <property type="match status" value="1"/>
</dbReference>